<dbReference type="PRINTS" id="PR01713">
    <property type="entry name" value="NUCEPIMERASE"/>
</dbReference>
<gene>
    <name evidence="3" type="ORF">VEIDISOL_01425</name>
</gene>
<dbReference type="HOGENOM" id="CLU_007383_1_7_9"/>
<dbReference type="Proteomes" id="UP000003529">
    <property type="component" value="Unassembled WGS sequence"/>
</dbReference>
<dbReference type="eggNOG" id="COG1087">
    <property type="taxonomic scope" value="Bacteria"/>
</dbReference>
<dbReference type="EMBL" id="ACIK02000010">
    <property type="protein sequence ID" value="EEP65545.1"/>
    <property type="molecule type" value="Genomic_DNA"/>
</dbReference>
<dbReference type="AlphaFoldDB" id="C4FQ77"/>
<organism evidence="3 4">
    <name type="scientific">Veillonella dispar ATCC 17748</name>
    <dbReference type="NCBI Taxonomy" id="546273"/>
    <lineage>
        <taxon>Bacteria</taxon>
        <taxon>Bacillati</taxon>
        <taxon>Bacillota</taxon>
        <taxon>Negativicutes</taxon>
        <taxon>Veillonellales</taxon>
        <taxon>Veillonellaceae</taxon>
        <taxon>Veillonella</taxon>
    </lineage>
</organism>
<proteinExistence type="inferred from homology"/>
<dbReference type="InterPro" id="IPR001509">
    <property type="entry name" value="Epimerase_deHydtase"/>
</dbReference>
<dbReference type="InterPro" id="IPR036291">
    <property type="entry name" value="NAD(P)-bd_dom_sf"/>
</dbReference>
<evidence type="ECO:0000259" key="2">
    <source>
        <dbReference type="Pfam" id="PF01370"/>
    </source>
</evidence>
<comment type="similarity">
    <text evidence="1">Belongs to the NAD(P)-dependent epimerase/dehydratase family.</text>
</comment>
<evidence type="ECO:0000313" key="4">
    <source>
        <dbReference type="Proteomes" id="UP000003529"/>
    </source>
</evidence>
<protein>
    <submittedName>
        <fullName evidence="3">NAD dependent epimerase/dehydratase family protein</fullName>
    </submittedName>
</protein>
<dbReference type="Gene3D" id="3.40.50.720">
    <property type="entry name" value="NAD(P)-binding Rossmann-like Domain"/>
    <property type="match status" value="1"/>
</dbReference>
<sequence length="319" mass="35445">MQVFRNIRREDTMNICVTGGAGFIGSHLVDRLIELGHNVLVIDNLSTGMRSFVHESAQFIEMDVRDPKLVSIFEEFKPSIVFHEAAQTMVQSSMENPGYDCDVNLLGLINVLDACRKVKVEQFLMPSSAAVYGDLAVLPLTEELSGMPSSFYGLTKLTAEGYLRIYREAFGLNTVCFRYANVYGPRQGDGGEGGVISIFNRLIVEGKPLTVYGDGEQTRDFIYVEDVVEANIKAMGNNNCTGIYNVSTNTGTSVNELITRFRTISGADFMVHYEAERIGDIKHSRLSNAKAERDFGFVASTTLDDGLQKTLEYFKAHHK</sequence>
<reference evidence="3" key="1">
    <citation type="submission" date="2009-04" db="EMBL/GenBank/DDBJ databases">
        <authorList>
            <person name="Weinstock G."/>
            <person name="Sodergren E."/>
            <person name="Clifton S."/>
            <person name="Fulton L."/>
            <person name="Fulton B."/>
            <person name="Courtney L."/>
            <person name="Fronick C."/>
            <person name="Harrison M."/>
            <person name="Strong C."/>
            <person name="Farmer C."/>
            <person name="Delahaunty K."/>
            <person name="Markovic C."/>
            <person name="Hall O."/>
            <person name="Minx P."/>
            <person name="Tomlinson C."/>
            <person name="Mitreva M."/>
            <person name="Nelson J."/>
            <person name="Hou S."/>
            <person name="Wollam A."/>
            <person name="Pepin K.H."/>
            <person name="Johnson M."/>
            <person name="Bhonagiri V."/>
            <person name="Nash W.E."/>
            <person name="Warren W."/>
            <person name="Chinwalla A."/>
            <person name="Mardis E.R."/>
            <person name="Wilson R.K."/>
        </authorList>
    </citation>
    <scope>NUCLEOTIDE SEQUENCE [LARGE SCALE GENOMIC DNA]</scope>
    <source>
        <strain evidence="3">ATCC 17748</strain>
    </source>
</reference>
<dbReference type="Pfam" id="PF01370">
    <property type="entry name" value="Epimerase"/>
    <property type="match status" value="1"/>
</dbReference>
<keyword evidence="4" id="KW-1185">Reference proteome</keyword>
<evidence type="ECO:0000313" key="3">
    <source>
        <dbReference type="EMBL" id="EEP65545.1"/>
    </source>
</evidence>
<dbReference type="SUPFAM" id="SSF51735">
    <property type="entry name" value="NAD(P)-binding Rossmann-fold domains"/>
    <property type="match status" value="1"/>
</dbReference>
<name>C4FQ77_9FIRM</name>
<feature type="domain" description="NAD-dependent epimerase/dehydratase" evidence="2">
    <location>
        <begin position="15"/>
        <end position="246"/>
    </location>
</feature>
<accession>C4FQ77</accession>
<evidence type="ECO:0000256" key="1">
    <source>
        <dbReference type="ARBA" id="ARBA00007637"/>
    </source>
</evidence>
<comment type="caution">
    <text evidence="3">The sequence shown here is derived from an EMBL/GenBank/DDBJ whole genome shotgun (WGS) entry which is preliminary data.</text>
</comment>
<dbReference type="PANTHER" id="PTHR43000">
    <property type="entry name" value="DTDP-D-GLUCOSE 4,6-DEHYDRATASE-RELATED"/>
    <property type="match status" value="1"/>
</dbReference>